<organism evidence="2 3">
    <name type="scientific">Stappia indica</name>
    <dbReference type="NCBI Taxonomy" id="538381"/>
    <lineage>
        <taxon>Bacteria</taxon>
        <taxon>Pseudomonadati</taxon>
        <taxon>Pseudomonadota</taxon>
        <taxon>Alphaproteobacteria</taxon>
        <taxon>Hyphomicrobiales</taxon>
        <taxon>Stappiaceae</taxon>
        <taxon>Stappia</taxon>
    </lineage>
</organism>
<dbReference type="CDD" id="cd00211">
    <property type="entry name" value="PTS_IIA_fru"/>
    <property type="match status" value="1"/>
</dbReference>
<dbReference type="Pfam" id="PF00359">
    <property type="entry name" value="PTS_EIIA_2"/>
    <property type="match status" value="1"/>
</dbReference>
<accession>A0A857C3R5</accession>
<name>A0A857C3R5_9HYPH</name>
<protein>
    <submittedName>
        <fullName evidence="2">PTS sugar transporter subunit IIA</fullName>
    </submittedName>
</protein>
<dbReference type="GO" id="GO:0030295">
    <property type="term" value="F:protein kinase activator activity"/>
    <property type="evidence" value="ECO:0007669"/>
    <property type="project" value="TreeGrafter"/>
</dbReference>
<keyword evidence="2" id="KW-0762">Sugar transport</keyword>
<reference evidence="2 3" key="1">
    <citation type="submission" date="2019-12" db="EMBL/GenBank/DDBJ databases">
        <title>The genome of Stappia indica PHM037.</title>
        <authorList>
            <person name="Kacar D."/>
            <person name="Galan B."/>
            <person name="Canedo L."/>
            <person name="Rodriguez P."/>
            <person name="de la Calle F."/>
            <person name="Garcia J.L."/>
        </authorList>
    </citation>
    <scope>NUCLEOTIDE SEQUENCE [LARGE SCALE GENOMIC DNA]</scope>
    <source>
        <strain evidence="2 3">PHM037</strain>
    </source>
</reference>
<evidence type="ECO:0000313" key="3">
    <source>
        <dbReference type="Proteomes" id="UP000435648"/>
    </source>
</evidence>
<feature type="domain" description="PTS EIIA type-2" evidence="1">
    <location>
        <begin position="5"/>
        <end position="148"/>
    </location>
</feature>
<dbReference type="PROSITE" id="PS00372">
    <property type="entry name" value="PTS_EIIA_TYPE_2_HIS"/>
    <property type="match status" value="1"/>
</dbReference>
<keyword evidence="2" id="KW-0813">Transport</keyword>
<proteinExistence type="predicted"/>
<dbReference type="AlphaFoldDB" id="A0A857C3R5"/>
<dbReference type="KEGG" id="siw:GH266_03305"/>
<dbReference type="InterPro" id="IPR051541">
    <property type="entry name" value="PTS_SugarTrans_NitroReg"/>
</dbReference>
<dbReference type="InterPro" id="IPR002178">
    <property type="entry name" value="PTS_EIIA_type-2_dom"/>
</dbReference>
<dbReference type="SUPFAM" id="SSF55804">
    <property type="entry name" value="Phoshotransferase/anion transport protein"/>
    <property type="match status" value="1"/>
</dbReference>
<dbReference type="OrthoDB" id="95460at2"/>
<dbReference type="EMBL" id="CP046908">
    <property type="protein sequence ID" value="QGZ33613.1"/>
    <property type="molecule type" value="Genomic_DNA"/>
</dbReference>
<dbReference type="RefSeq" id="WP_158192620.1">
    <property type="nucleotide sequence ID" value="NZ_CP046908.1"/>
</dbReference>
<evidence type="ECO:0000259" key="1">
    <source>
        <dbReference type="PROSITE" id="PS51094"/>
    </source>
</evidence>
<dbReference type="Proteomes" id="UP000435648">
    <property type="component" value="Chromosome"/>
</dbReference>
<sequence>MEISEVMKPDDVVIDVSLPSKPRLLEFVAQTAADALGLREGDILEALQSREHLGSTGIGAGIAIPHAPVEGLHAPFVLLVRLAKPIDFEAVDEELVDVVCLILTPSGEQNGYLKLLSKIARRLRSPEAVETIRHAADRQAIYQAMIDCDL</sequence>
<dbReference type="PANTHER" id="PTHR47738">
    <property type="entry name" value="PTS SYSTEM FRUCTOSE-LIKE EIIA COMPONENT-RELATED"/>
    <property type="match status" value="1"/>
</dbReference>
<dbReference type="PROSITE" id="PS51094">
    <property type="entry name" value="PTS_EIIA_TYPE_2"/>
    <property type="match status" value="1"/>
</dbReference>
<evidence type="ECO:0000313" key="2">
    <source>
        <dbReference type="EMBL" id="QGZ33613.1"/>
    </source>
</evidence>
<dbReference type="InterPro" id="IPR016152">
    <property type="entry name" value="PTrfase/Anion_transptr"/>
</dbReference>
<dbReference type="PANTHER" id="PTHR47738:SF1">
    <property type="entry name" value="NITROGEN REGULATORY PROTEIN"/>
    <property type="match status" value="1"/>
</dbReference>
<dbReference type="Gene3D" id="3.40.930.10">
    <property type="entry name" value="Mannitol-specific EII, Chain A"/>
    <property type="match status" value="1"/>
</dbReference>
<gene>
    <name evidence="2" type="ORF">GH266_03305</name>
</gene>